<reference evidence="13 14" key="1">
    <citation type="journal article" date="2023" name="Antonie Van Leeuwenhoek">
        <title>Mesoterricola silvestris gen. nov., sp. nov., Mesoterricola sediminis sp. nov., Geothrix oryzae sp. nov., Geothrix edaphica sp. nov., Geothrix rubra sp. nov., and Geothrix limicola sp. nov., six novel members of Acidobacteriota isolated from soils.</title>
        <authorList>
            <person name="Itoh H."/>
            <person name="Sugisawa Y."/>
            <person name="Mise K."/>
            <person name="Xu Z."/>
            <person name="Kuniyasu M."/>
            <person name="Ushijima N."/>
            <person name="Kawano K."/>
            <person name="Kobayashi E."/>
            <person name="Shiratori Y."/>
            <person name="Masuda Y."/>
            <person name="Senoo K."/>
        </authorList>
    </citation>
    <scope>NUCLEOTIDE SEQUENCE [LARGE SCALE GENOMIC DNA]</scope>
    <source>
        <strain evidence="13 14">Red803</strain>
    </source>
</reference>
<dbReference type="Pfam" id="PF13426">
    <property type="entry name" value="PAS_9"/>
    <property type="match status" value="2"/>
</dbReference>
<dbReference type="InterPro" id="IPR035965">
    <property type="entry name" value="PAS-like_dom_sf"/>
</dbReference>
<feature type="transmembrane region" description="Helical" evidence="8">
    <location>
        <begin position="523"/>
        <end position="544"/>
    </location>
</feature>
<keyword evidence="14" id="KW-1185">Reference proteome</keyword>
<dbReference type="Gene3D" id="3.30.450.40">
    <property type="match status" value="2"/>
</dbReference>
<accession>A0ABQ5Q3W5</accession>
<dbReference type="PANTHER" id="PTHR43065">
    <property type="entry name" value="SENSOR HISTIDINE KINASE"/>
    <property type="match status" value="1"/>
</dbReference>
<dbReference type="SUPFAM" id="SSF52172">
    <property type="entry name" value="CheY-like"/>
    <property type="match status" value="1"/>
</dbReference>
<dbReference type="InterPro" id="IPR036890">
    <property type="entry name" value="HATPase_C_sf"/>
</dbReference>
<dbReference type="SMART" id="SM00065">
    <property type="entry name" value="GAF"/>
    <property type="match status" value="2"/>
</dbReference>
<keyword evidence="8" id="KW-0812">Transmembrane</keyword>
<keyword evidence="4" id="KW-0808">Transferase</keyword>
<feature type="domain" description="PAS" evidence="11">
    <location>
        <begin position="1019"/>
        <end position="1068"/>
    </location>
</feature>
<feature type="transmembrane region" description="Helical" evidence="8">
    <location>
        <begin position="219"/>
        <end position="245"/>
    </location>
</feature>
<dbReference type="PROSITE" id="PS50109">
    <property type="entry name" value="HIS_KIN"/>
    <property type="match status" value="1"/>
</dbReference>
<feature type="domain" description="PAC" evidence="12">
    <location>
        <begin position="1374"/>
        <end position="1426"/>
    </location>
</feature>
<organism evidence="13 14">
    <name type="scientific">Geothrix rubra</name>
    <dbReference type="NCBI Taxonomy" id="2927977"/>
    <lineage>
        <taxon>Bacteria</taxon>
        <taxon>Pseudomonadati</taxon>
        <taxon>Acidobacteriota</taxon>
        <taxon>Holophagae</taxon>
        <taxon>Holophagales</taxon>
        <taxon>Holophagaceae</taxon>
        <taxon>Geothrix</taxon>
    </lineage>
</organism>
<keyword evidence="8" id="KW-1133">Transmembrane helix</keyword>
<evidence type="ECO:0000256" key="4">
    <source>
        <dbReference type="ARBA" id="ARBA00022679"/>
    </source>
</evidence>
<dbReference type="EMBL" id="BSDD01000001">
    <property type="protein sequence ID" value="GLH69136.1"/>
    <property type="molecule type" value="Genomic_DNA"/>
</dbReference>
<feature type="domain" description="PAC" evidence="12">
    <location>
        <begin position="943"/>
        <end position="996"/>
    </location>
</feature>
<evidence type="ECO:0000256" key="1">
    <source>
        <dbReference type="ARBA" id="ARBA00000085"/>
    </source>
</evidence>
<gene>
    <name evidence="13" type="ORF">GETHPA_06690</name>
</gene>
<comment type="catalytic activity">
    <reaction evidence="1">
        <text>ATP + protein L-histidine = ADP + protein N-phospho-L-histidine.</text>
        <dbReference type="EC" id="2.7.13.3"/>
    </reaction>
</comment>
<dbReference type="InterPro" id="IPR000700">
    <property type="entry name" value="PAS-assoc_C"/>
</dbReference>
<dbReference type="Pfam" id="PF08447">
    <property type="entry name" value="PAS_3"/>
    <property type="match status" value="1"/>
</dbReference>
<evidence type="ECO:0000259" key="9">
    <source>
        <dbReference type="PROSITE" id="PS50109"/>
    </source>
</evidence>
<dbReference type="Gene3D" id="3.40.50.2300">
    <property type="match status" value="1"/>
</dbReference>
<dbReference type="SMART" id="SM00091">
    <property type="entry name" value="PAS"/>
    <property type="match status" value="4"/>
</dbReference>
<evidence type="ECO:0000256" key="8">
    <source>
        <dbReference type="SAM" id="Phobius"/>
    </source>
</evidence>
<dbReference type="SMART" id="SM00086">
    <property type="entry name" value="PAC"/>
    <property type="match status" value="4"/>
</dbReference>
<dbReference type="InterPro" id="IPR004358">
    <property type="entry name" value="Sig_transdc_His_kin-like_C"/>
</dbReference>
<dbReference type="Proteomes" id="UP001165089">
    <property type="component" value="Unassembled WGS sequence"/>
</dbReference>
<evidence type="ECO:0000259" key="10">
    <source>
        <dbReference type="PROSITE" id="PS50110"/>
    </source>
</evidence>
<feature type="transmembrane region" description="Helical" evidence="8">
    <location>
        <begin position="12"/>
        <end position="32"/>
    </location>
</feature>
<dbReference type="Gene3D" id="3.30.565.10">
    <property type="entry name" value="Histidine kinase-like ATPase, C-terminal domain"/>
    <property type="match status" value="1"/>
</dbReference>
<feature type="domain" description="PAS" evidence="11">
    <location>
        <begin position="1301"/>
        <end position="1347"/>
    </location>
</feature>
<dbReference type="SUPFAM" id="SSF55781">
    <property type="entry name" value="GAF domain-like"/>
    <property type="match status" value="2"/>
</dbReference>
<dbReference type="Pfam" id="PF13185">
    <property type="entry name" value="GAF_2"/>
    <property type="match status" value="2"/>
</dbReference>
<dbReference type="SMART" id="SM00387">
    <property type="entry name" value="HATPase_c"/>
    <property type="match status" value="1"/>
</dbReference>
<dbReference type="PROSITE" id="PS50112">
    <property type="entry name" value="PAS"/>
    <property type="match status" value="3"/>
</dbReference>
<dbReference type="PRINTS" id="PR00344">
    <property type="entry name" value="BCTRLSENSOR"/>
</dbReference>
<feature type="transmembrane region" description="Helical" evidence="8">
    <location>
        <begin position="145"/>
        <end position="166"/>
    </location>
</feature>
<dbReference type="PROSITE" id="PS50110">
    <property type="entry name" value="RESPONSE_REGULATORY"/>
    <property type="match status" value="1"/>
</dbReference>
<sequence>MPPGSALPQIPMRRTALVLTAAAGVMALTAVMRGGRSFLGGAPVSLPSAALILLLSAAILTALSSHGRPPLRWAAAFLGGLASLVALATLVALAGSPGPAGAGSVLGRLAEVVSVPAAVALLGAALSLLFRWYGASPPWEVRQASALLALAPLGAGLLGLLGFWSGMPLLYGVQRMPLSLPAGLGSLLLGLGLLLTAGADTWPLALFRMTHPEDERVEARWFAHGPLGLFLLVGIGILGAGSLYLRGQIRSAQDGAQRELAAIADLKTRQIEDWYQERRADGAQILHSGLIQAQVGKFLAGGPQAPPESEIRGWMENLRSRSYQRIVLFDAQGRTRLAVPPDPPVGSRVDLRPGRFDAARIQEALQARDVLVQDLHRDPEGSPIHMSLWVPVGPRSTEGGTAEGLLLLMVDPSRFLFPMIQAWPGPSPSAETLLVRREGDGVVFLNDLRHQNHPALELKAALDAHPDLPAALAVEGKEGPFEGRDYRGMPVLAALRRVEGTPWFLVAKVDEAEVYGPARHRMWAVEGVLLGLLVFAALLAGLVVRHLDAGEIQARLGLEREKRILSDRYAHLMDQASDSILVLDLEGRILEANAQAVAQYGYSHEALRAMTVWDLRAPETRKDIAEAYGQVMTGASLRFETEHLRADGATFPVEVSTRKVQVGGKAAILSFIRDITERRSQQLELQRMTRLYAALSQVNQAIVWSPDRQALLDKICEVMVVFGKFSMAWIGWDDPATHLVGVAARHGDTQGMLDRILVRSDNSAEGHGAVGTAIREACPCVINDFLDGPESTPWREELAASGFAAIAAFPIRQAGEVRGALAVYASEQDFFGTHEAALLEEAAMDISFALDHLAGEDQRRRAEAALQESERFLKAAQEAGGIGTYAWNIQGDGWKSSPYLDRIFGIDETYPRNLEGWTNLIDPAFRQQMGAYVAGIIARGDRFDLDYPIIRVADGVHRWLHGSGEIQWDGQGRPLALTGVIQDITDRKRAEESLRVSEEKFSRTFHASPDSVNLNRLSDGVYVAVNEGFTRITGYSESDVLGRSSLPGDLGLWVRAEDRDRLQAGLRREGRVEGLEASFRRKDGTVLTGLMSASVIEIDGEPCVLSITRDITELRAQARQLERLTRMYAALSQVNQAIVWSPDRETLLAKICEVMVEFGRFSMAWIGWNDPVTHEVRVAARYGDALGYLDGLRVRSDDSLMGRGPTGIAIREARPCVVNDFLATSQAEPWHEGARRAGFAASAAFPIRLEGQVCGALMVYAAERDFFGDHEVALLEEAAGDVSFALDHLAGEGRRIQAESTLRKVSVAVEQSPLCVVITDPGGTIEYVNPRFSQVTGYSLEEALGQNPRILKSPATPPEVHRQMWEILGRGEVWVGEFENRRKNGEPFHERATIAPVKDPAGTVTHYVALKEDITVQKQAEAERRILEAQLHQSQKLESLGSLAGGVAHDMNNVLGAILSLASTLREKADPQSPAFRSLETIQTACLRGRGVVKSLLYFARKDLQEEACIDLNALVKEMAQLLSYTTLKRIRLEMELREPLGRLRGDAGALSHALMNLCVNALDAMPGSGILRIQTEPGPDGGLVVRVSDTGQGMTLEVLERAMEPFFTTKPQGKGTGLGLPMVYGTIKAHDGRFELHSEPGKGTEAILRFPASRVEPPEASTESAPPSAPADPVGLRVLLVDDDELIRESVASVLEILGHSVVTATGGQPAIDLLDAGQAVDLVILDMNMPGMNGAEALPRILSLREGLPVLMATGYTDEDIAPLLAGRPNVSSIQKPFSMKELGNKLKELRLRTQDGAGR</sequence>
<evidence type="ECO:0000256" key="5">
    <source>
        <dbReference type="ARBA" id="ARBA00022777"/>
    </source>
</evidence>
<dbReference type="SMART" id="SM00448">
    <property type="entry name" value="REC"/>
    <property type="match status" value="1"/>
</dbReference>
<dbReference type="SUPFAM" id="SSF47384">
    <property type="entry name" value="Homodimeric domain of signal transducing histidine kinase"/>
    <property type="match status" value="1"/>
</dbReference>
<dbReference type="SUPFAM" id="SSF55874">
    <property type="entry name" value="ATPase domain of HSP90 chaperone/DNA topoisomerase II/histidine kinase"/>
    <property type="match status" value="1"/>
</dbReference>
<feature type="transmembrane region" description="Helical" evidence="8">
    <location>
        <begin position="105"/>
        <end position="133"/>
    </location>
</feature>
<feature type="transmembrane region" description="Helical" evidence="8">
    <location>
        <begin position="71"/>
        <end position="93"/>
    </location>
</feature>
<dbReference type="SUPFAM" id="SSF55785">
    <property type="entry name" value="PYP-like sensor domain (PAS domain)"/>
    <property type="match status" value="4"/>
</dbReference>
<dbReference type="InterPro" id="IPR005467">
    <property type="entry name" value="His_kinase_dom"/>
</dbReference>
<dbReference type="InterPro" id="IPR001610">
    <property type="entry name" value="PAC"/>
</dbReference>
<feature type="transmembrane region" description="Helical" evidence="8">
    <location>
        <begin position="44"/>
        <end position="65"/>
    </location>
</feature>
<protein>
    <recommendedName>
        <fullName evidence="2">histidine kinase</fullName>
        <ecNumber evidence="2">2.7.13.3</ecNumber>
    </recommendedName>
</protein>
<evidence type="ECO:0000259" key="11">
    <source>
        <dbReference type="PROSITE" id="PS50112"/>
    </source>
</evidence>
<comment type="caution">
    <text evidence="13">The sequence shown here is derived from an EMBL/GenBank/DDBJ whole genome shotgun (WGS) entry which is preliminary data.</text>
</comment>
<evidence type="ECO:0000313" key="13">
    <source>
        <dbReference type="EMBL" id="GLH69136.1"/>
    </source>
</evidence>
<dbReference type="InterPro" id="IPR011006">
    <property type="entry name" value="CheY-like_superfamily"/>
</dbReference>
<dbReference type="CDD" id="cd00082">
    <property type="entry name" value="HisKA"/>
    <property type="match status" value="1"/>
</dbReference>
<proteinExistence type="predicted"/>
<evidence type="ECO:0000256" key="6">
    <source>
        <dbReference type="PROSITE-ProRule" id="PRU00169"/>
    </source>
</evidence>
<dbReference type="Pfam" id="PF08448">
    <property type="entry name" value="PAS_4"/>
    <property type="match status" value="1"/>
</dbReference>
<dbReference type="CDD" id="cd18774">
    <property type="entry name" value="PDC2_HK_sensor"/>
    <property type="match status" value="1"/>
</dbReference>
<dbReference type="Pfam" id="PF00072">
    <property type="entry name" value="Response_reg"/>
    <property type="match status" value="1"/>
</dbReference>
<dbReference type="InterPro" id="IPR003018">
    <property type="entry name" value="GAF"/>
</dbReference>
<dbReference type="EC" id="2.7.13.3" evidence="2"/>
<evidence type="ECO:0000256" key="3">
    <source>
        <dbReference type="ARBA" id="ARBA00022553"/>
    </source>
</evidence>
<dbReference type="CDD" id="cd00156">
    <property type="entry name" value="REC"/>
    <property type="match status" value="1"/>
</dbReference>
<feature type="coiled-coil region" evidence="7">
    <location>
        <begin position="1104"/>
        <end position="1134"/>
    </location>
</feature>
<dbReference type="CDD" id="cd00130">
    <property type="entry name" value="PAS"/>
    <property type="match status" value="3"/>
</dbReference>
<evidence type="ECO:0000256" key="7">
    <source>
        <dbReference type="SAM" id="Coils"/>
    </source>
</evidence>
<dbReference type="InterPro" id="IPR029016">
    <property type="entry name" value="GAF-like_dom_sf"/>
</dbReference>
<dbReference type="Gene3D" id="1.10.287.130">
    <property type="match status" value="1"/>
</dbReference>
<feature type="domain" description="PAS" evidence="11">
    <location>
        <begin position="565"/>
        <end position="635"/>
    </location>
</feature>
<keyword evidence="5" id="KW-0418">Kinase</keyword>
<dbReference type="PROSITE" id="PS50113">
    <property type="entry name" value="PAC"/>
    <property type="match status" value="4"/>
</dbReference>
<dbReference type="InterPro" id="IPR001789">
    <property type="entry name" value="Sig_transdc_resp-reg_receiver"/>
</dbReference>
<dbReference type="Pfam" id="PF02518">
    <property type="entry name" value="HATPase_c"/>
    <property type="match status" value="1"/>
</dbReference>
<feature type="modified residue" description="4-aspartylphosphate" evidence="6">
    <location>
        <position position="1728"/>
    </location>
</feature>
<dbReference type="PANTHER" id="PTHR43065:SF42">
    <property type="entry name" value="TWO-COMPONENT SENSOR PPRA"/>
    <property type="match status" value="1"/>
</dbReference>
<feature type="domain" description="Histidine kinase" evidence="9">
    <location>
        <begin position="1446"/>
        <end position="1655"/>
    </location>
</feature>
<dbReference type="InterPro" id="IPR036097">
    <property type="entry name" value="HisK_dim/P_sf"/>
</dbReference>
<feature type="domain" description="PAC" evidence="12">
    <location>
        <begin position="1073"/>
        <end position="1123"/>
    </location>
</feature>
<feature type="domain" description="Response regulatory" evidence="10">
    <location>
        <begin position="1678"/>
        <end position="1793"/>
    </location>
</feature>
<dbReference type="Gene3D" id="3.30.450.20">
    <property type="entry name" value="PAS domain"/>
    <property type="match status" value="4"/>
</dbReference>
<dbReference type="InterPro" id="IPR000014">
    <property type="entry name" value="PAS"/>
</dbReference>
<dbReference type="SMART" id="SM00388">
    <property type="entry name" value="HisKA"/>
    <property type="match status" value="1"/>
</dbReference>
<evidence type="ECO:0000259" key="12">
    <source>
        <dbReference type="PROSITE" id="PS50113"/>
    </source>
</evidence>
<dbReference type="InterPro" id="IPR003661">
    <property type="entry name" value="HisK_dim/P_dom"/>
</dbReference>
<keyword evidence="8" id="KW-0472">Membrane</keyword>
<name>A0ABQ5Q3W5_9BACT</name>
<evidence type="ECO:0000256" key="2">
    <source>
        <dbReference type="ARBA" id="ARBA00012438"/>
    </source>
</evidence>
<dbReference type="InterPro" id="IPR013656">
    <property type="entry name" value="PAS_4"/>
</dbReference>
<keyword evidence="7" id="KW-0175">Coiled coil</keyword>
<dbReference type="InterPro" id="IPR013655">
    <property type="entry name" value="PAS_fold_3"/>
</dbReference>
<feature type="transmembrane region" description="Helical" evidence="8">
    <location>
        <begin position="178"/>
        <end position="199"/>
    </location>
</feature>
<keyword evidence="3 6" id="KW-0597">Phosphoprotein</keyword>
<evidence type="ECO:0000313" key="14">
    <source>
        <dbReference type="Proteomes" id="UP001165089"/>
    </source>
</evidence>
<dbReference type="InterPro" id="IPR003594">
    <property type="entry name" value="HATPase_dom"/>
</dbReference>
<dbReference type="Gene3D" id="6.10.250.490">
    <property type="match status" value="1"/>
</dbReference>
<dbReference type="NCBIfam" id="TIGR00229">
    <property type="entry name" value="sensory_box"/>
    <property type="match status" value="4"/>
</dbReference>
<feature type="domain" description="PAC" evidence="12">
    <location>
        <begin position="637"/>
        <end position="687"/>
    </location>
</feature>